<organism evidence="4 5">
    <name type="scientific">Pseudovibrio exalbescens</name>
    <dbReference type="NCBI Taxonomy" id="197461"/>
    <lineage>
        <taxon>Bacteria</taxon>
        <taxon>Pseudomonadati</taxon>
        <taxon>Pseudomonadota</taxon>
        <taxon>Alphaproteobacteria</taxon>
        <taxon>Hyphomicrobiales</taxon>
        <taxon>Stappiaceae</taxon>
        <taxon>Pseudovibrio</taxon>
    </lineage>
</organism>
<dbReference type="GO" id="GO:0000976">
    <property type="term" value="F:transcription cis-regulatory region binding"/>
    <property type="evidence" value="ECO:0007669"/>
    <property type="project" value="TreeGrafter"/>
</dbReference>
<evidence type="ECO:0000259" key="3">
    <source>
        <dbReference type="PROSITE" id="PS50977"/>
    </source>
</evidence>
<keyword evidence="5" id="KW-1185">Reference proteome</keyword>
<dbReference type="PRINTS" id="PR00455">
    <property type="entry name" value="HTHTETR"/>
</dbReference>
<dbReference type="InterPro" id="IPR036271">
    <property type="entry name" value="Tet_transcr_reg_TetR-rel_C_sf"/>
</dbReference>
<dbReference type="InterPro" id="IPR041490">
    <property type="entry name" value="KstR2_TetR_C"/>
</dbReference>
<dbReference type="Gene3D" id="1.10.357.10">
    <property type="entry name" value="Tetracycline Repressor, domain 2"/>
    <property type="match status" value="1"/>
</dbReference>
<dbReference type="Gene3D" id="1.10.10.60">
    <property type="entry name" value="Homeodomain-like"/>
    <property type="match status" value="1"/>
</dbReference>
<name>A0A1U7JHF1_9HYPH</name>
<dbReference type="AlphaFoldDB" id="A0A1U7JHF1"/>
<evidence type="ECO:0000313" key="5">
    <source>
        <dbReference type="Proteomes" id="UP000185783"/>
    </source>
</evidence>
<dbReference type="InterPro" id="IPR001647">
    <property type="entry name" value="HTH_TetR"/>
</dbReference>
<proteinExistence type="predicted"/>
<dbReference type="Proteomes" id="UP000185783">
    <property type="component" value="Unassembled WGS sequence"/>
</dbReference>
<dbReference type="SUPFAM" id="SSF46689">
    <property type="entry name" value="Homeodomain-like"/>
    <property type="match status" value="1"/>
</dbReference>
<feature type="DNA-binding region" description="H-T-H motif" evidence="2">
    <location>
        <begin position="33"/>
        <end position="52"/>
    </location>
</feature>
<dbReference type="PROSITE" id="PS50977">
    <property type="entry name" value="HTH_TETR_2"/>
    <property type="match status" value="1"/>
</dbReference>
<evidence type="ECO:0000256" key="2">
    <source>
        <dbReference type="PROSITE-ProRule" id="PRU00335"/>
    </source>
</evidence>
<evidence type="ECO:0000256" key="1">
    <source>
        <dbReference type="ARBA" id="ARBA00023125"/>
    </source>
</evidence>
<dbReference type="RefSeq" id="WP_028481074.1">
    <property type="nucleotide sequence ID" value="NZ_LVVZ01000015.1"/>
</dbReference>
<dbReference type="EMBL" id="LVVZ01000015">
    <property type="protein sequence ID" value="OKL44118.1"/>
    <property type="molecule type" value="Genomic_DNA"/>
</dbReference>
<dbReference type="InterPro" id="IPR050109">
    <property type="entry name" value="HTH-type_TetR-like_transc_reg"/>
</dbReference>
<feature type="domain" description="HTH tetR-type" evidence="3">
    <location>
        <begin position="10"/>
        <end position="70"/>
    </location>
</feature>
<dbReference type="PANTHER" id="PTHR30055:SF200">
    <property type="entry name" value="HTH-TYPE TRANSCRIPTIONAL REPRESSOR BDCR"/>
    <property type="match status" value="1"/>
</dbReference>
<dbReference type="Pfam" id="PF17932">
    <property type="entry name" value="TetR_C_24"/>
    <property type="match status" value="1"/>
</dbReference>
<dbReference type="STRING" id="197461.A3843_11160"/>
<dbReference type="SUPFAM" id="SSF48498">
    <property type="entry name" value="Tetracyclin repressor-like, C-terminal domain"/>
    <property type="match status" value="1"/>
</dbReference>
<protein>
    <submittedName>
        <fullName evidence="4">TetR family transcriptional regulator</fullName>
    </submittedName>
</protein>
<sequence length="202" mass="22694">MARTKGSVGATTQKAILDAAKTLIVKHGFEAMTLRQLAAEVGVQPASIYRYIESKDTLLAALMTEHMDTLIHAWEALEDKGETPDEQLEAFVAFHIRYHVERREDVFIANMELRSLGEAARADVVAKRRAYELNLWRILEEGVKTGDFPETDLEVATYAILAMLTGVCFWYRPEGRLTVEQIIEIHQGLVMRGVVSGDFQAV</sequence>
<dbReference type="Pfam" id="PF00440">
    <property type="entry name" value="TetR_N"/>
    <property type="match status" value="1"/>
</dbReference>
<reference evidence="4 5" key="1">
    <citation type="submission" date="2016-03" db="EMBL/GenBank/DDBJ databases">
        <title>Genome sequence of Nesiotobacter sp. nov., a moderately halophilic alphaproteobacterium isolated from the Yellow Sea, China.</title>
        <authorList>
            <person name="Zhang G."/>
            <person name="Zhang R."/>
        </authorList>
    </citation>
    <scope>NUCLEOTIDE SEQUENCE [LARGE SCALE GENOMIC DNA]</scope>
    <source>
        <strain evidence="4 5">WB1-6</strain>
    </source>
</reference>
<gene>
    <name evidence="4" type="ORF">A3843_11160</name>
</gene>
<dbReference type="PANTHER" id="PTHR30055">
    <property type="entry name" value="HTH-TYPE TRANSCRIPTIONAL REGULATOR RUTR"/>
    <property type="match status" value="1"/>
</dbReference>
<evidence type="ECO:0000313" key="4">
    <source>
        <dbReference type="EMBL" id="OKL44118.1"/>
    </source>
</evidence>
<keyword evidence="1 2" id="KW-0238">DNA-binding</keyword>
<dbReference type="InterPro" id="IPR009057">
    <property type="entry name" value="Homeodomain-like_sf"/>
</dbReference>
<dbReference type="GO" id="GO:0003700">
    <property type="term" value="F:DNA-binding transcription factor activity"/>
    <property type="evidence" value="ECO:0007669"/>
    <property type="project" value="TreeGrafter"/>
</dbReference>
<accession>A0A1U7JHF1</accession>
<comment type="caution">
    <text evidence="4">The sequence shown here is derived from an EMBL/GenBank/DDBJ whole genome shotgun (WGS) entry which is preliminary data.</text>
</comment>